<dbReference type="RefSeq" id="WP_179813014.1">
    <property type="nucleotide sequence ID" value="NZ_JACBZD010000001.1"/>
</dbReference>
<dbReference type="SUPFAM" id="SSF55874">
    <property type="entry name" value="ATPase domain of HSP90 chaperone/DNA topoisomerase II/histidine kinase"/>
    <property type="match status" value="1"/>
</dbReference>
<evidence type="ECO:0000313" key="1">
    <source>
        <dbReference type="EMBL" id="NYI04047.1"/>
    </source>
</evidence>
<proteinExistence type="predicted"/>
<organism evidence="1 2">
    <name type="scientific">Allostreptomyces psammosilenae</name>
    <dbReference type="NCBI Taxonomy" id="1892865"/>
    <lineage>
        <taxon>Bacteria</taxon>
        <taxon>Bacillati</taxon>
        <taxon>Actinomycetota</taxon>
        <taxon>Actinomycetes</taxon>
        <taxon>Kitasatosporales</taxon>
        <taxon>Streptomycetaceae</taxon>
        <taxon>Allostreptomyces</taxon>
    </lineage>
</organism>
<dbReference type="Proteomes" id="UP000567795">
    <property type="component" value="Unassembled WGS sequence"/>
</dbReference>
<reference evidence="1 2" key="1">
    <citation type="submission" date="2020-07" db="EMBL/GenBank/DDBJ databases">
        <title>Sequencing the genomes of 1000 actinobacteria strains.</title>
        <authorList>
            <person name="Klenk H.-P."/>
        </authorList>
    </citation>
    <scope>NUCLEOTIDE SEQUENCE [LARGE SCALE GENOMIC DNA]</scope>
    <source>
        <strain evidence="1 2">DSM 42178</strain>
    </source>
</reference>
<dbReference type="Gene3D" id="3.30.565.10">
    <property type="entry name" value="Histidine kinase-like ATPase, C-terminal domain"/>
    <property type="match status" value="1"/>
</dbReference>
<keyword evidence="2" id="KW-1185">Reference proteome</keyword>
<gene>
    <name evidence="1" type="ORF">FHU37_000990</name>
</gene>
<dbReference type="InterPro" id="IPR050267">
    <property type="entry name" value="Anti-sigma-factor_SerPK"/>
</dbReference>
<accession>A0A852ZRD7</accession>
<comment type="caution">
    <text evidence="1">The sequence shown here is derived from an EMBL/GenBank/DDBJ whole genome shotgun (WGS) entry which is preliminary data.</text>
</comment>
<sequence length="157" mass="17380">MSSSKPRDRRLDYQVSLTLTPEAIPTIRNAVRARLTSSDTGRAHTHDACLVVTELLDNVLRHTPTGFAELTVTTMADDVTPALDHLLITVFDRDPNPLRVCPVSRRPNWSRDRGRGLTHVSLTAWSWGVRQITHPEHGPGKEVWVLLRSPGPGPLAG</sequence>
<dbReference type="PANTHER" id="PTHR35526">
    <property type="entry name" value="ANTI-SIGMA-F FACTOR RSBW-RELATED"/>
    <property type="match status" value="1"/>
</dbReference>
<protein>
    <submittedName>
        <fullName evidence="1">Anti-sigma regulatory factor (Ser/Thr protein kinase)</fullName>
    </submittedName>
</protein>
<evidence type="ECO:0000313" key="2">
    <source>
        <dbReference type="Proteomes" id="UP000567795"/>
    </source>
</evidence>
<dbReference type="PANTHER" id="PTHR35526:SF3">
    <property type="entry name" value="ANTI-SIGMA-F FACTOR RSBW"/>
    <property type="match status" value="1"/>
</dbReference>
<dbReference type="AlphaFoldDB" id="A0A852ZRD7"/>
<dbReference type="InterPro" id="IPR036890">
    <property type="entry name" value="HATPase_C_sf"/>
</dbReference>
<dbReference type="EMBL" id="JACBZD010000001">
    <property type="protein sequence ID" value="NYI04047.1"/>
    <property type="molecule type" value="Genomic_DNA"/>
</dbReference>
<name>A0A852ZRD7_9ACTN</name>